<proteinExistence type="predicted"/>
<accession>A0A9N9U6P0</accession>
<protein>
    <submittedName>
        <fullName evidence="1">Uncharacterized protein</fullName>
    </submittedName>
</protein>
<dbReference type="EMBL" id="CABFNO020001296">
    <property type="protein sequence ID" value="CAG9977260.1"/>
    <property type="molecule type" value="Genomic_DNA"/>
</dbReference>
<keyword evidence="2" id="KW-1185">Reference proteome</keyword>
<comment type="caution">
    <text evidence="1">The sequence shown here is derived from an EMBL/GenBank/DDBJ whole genome shotgun (WGS) entry which is preliminary data.</text>
</comment>
<name>A0A9N9U6P0_9HYPO</name>
<organism evidence="1 2">
    <name type="scientific">Clonostachys byssicola</name>
    <dbReference type="NCBI Taxonomy" id="160290"/>
    <lineage>
        <taxon>Eukaryota</taxon>
        <taxon>Fungi</taxon>
        <taxon>Dikarya</taxon>
        <taxon>Ascomycota</taxon>
        <taxon>Pezizomycotina</taxon>
        <taxon>Sordariomycetes</taxon>
        <taxon>Hypocreomycetidae</taxon>
        <taxon>Hypocreales</taxon>
        <taxon>Bionectriaceae</taxon>
        <taxon>Clonostachys</taxon>
    </lineage>
</organism>
<evidence type="ECO:0000313" key="1">
    <source>
        <dbReference type="EMBL" id="CAG9977260.1"/>
    </source>
</evidence>
<dbReference type="Proteomes" id="UP000754883">
    <property type="component" value="Unassembled WGS sequence"/>
</dbReference>
<reference evidence="2" key="1">
    <citation type="submission" date="2019-06" db="EMBL/GenBank/DDBJ databases">
        <authorList>
            <person name="Broberg M."/>
        </authorList>
    </citation>
    <scope>NUCLEOTIDE SEQUENCE [LARGE SCALE GENOMIC DNA]</scope>
</reference>
<gene>
    <name evidence="1" type="ORF">CBYS24578_00016121</name>
</gene>
<reference evidence="1 2" key="2">
    <citation type="submission" date="2021-10" db="EMBL/GenBank/DDBJ databases">
        <authorList>
            <person name="Piombo E."/>
        </authorList>
    </citation>
    <scope>NUCLEOTIDE SEQUENCE [LARGE SCALE GENOMIC DNA]</scope>
</reference>
<dbReference type="AlphaFoldDB" id="A0A9N9U6P0"/>
<dbReference type="OrthoDB" id="5144975at2759"/>
<evidence type="ECO:0000313" key="2">
    <source>
        <dbReference type="Proteomes" id="UP000754883"/>
    </source>
</evidence>
<sequence length="213" mass="24446">MPFSTHAEYDLTKDPQAVPQFLLDALVLTIDVEFLELSSKGVAATAMNNEENHVVLKFSLLDEYQGLITVRLDMRIDDSCKSTEADNLGKLIIYTLDLEREYTSSARTCAITLTEVLKFEEIILNITESGLQHFQFAHIDDSIQVLHLLKAKDHIAISYINRALGQRYTREGIFECPIDKGRFRTYERQETNDMPYATRAYNYVLRMDAFMSS</sequence>